<dbReference type="UniPathway" id="UPA00544"/>
<comment type="pathway">
    <text evidence="1">Cell wall biogenesis; peptidoglycan recycling.</text>
</comment>
<dbReference type="Pfam" id="PF03702">
    <property type="entry name" value="AnmK"/>
    <property type="match status" value="1"/>
</dbReference>
<proteinExistence type="inferred from homology"/>
<dbReference type="EC" id="2.7.1.170" evidence="1"/>
<evidence type="ECO:0000313" key="3">
    <source>
        <dbReference type="Proteomes" id="UP000198461"/>
    </source>
</evidence>
<name>A0A1N6GLE4_9GAMM</name>
<dbReference type="GO" id="GO:0097175">
    <property type="term" value="P:1,6-anhydro-N-acetyl-beta-muramic acid catabolic process"/>
    <property type="evidence" value="ECO:0007669"/>
    <property type="project" value="UniProtKB-UniRule"/>
</dbReference>
<keyword evidence="1" id="KW-0067">ATP-binding</keyword>
<gene>
    <name evidence="1" type="primary">anmK</name>
    <name evidence="2" type="ORF">SAMN05443662_1396</name>
</gene>
<comment type="function">
    <text evidence="1">Catalyzes the specific phosphorylation of 1,6-anhydro-N-acetylmuramic acid (anhMurNAc) with the simultaneous cleavage of the 1,6-anhydro ring, generating MurNAc-6-P. Is required for the utilization of anhMurNAc either imported from the medium or derived from its own cell wall murein, and thus plays a role in cell wall recycling.</text>
</comment>
<dbReference type="GO" id="GO:0005524">
    <property type="term" value="F:ATP binding"/>
    <property type="evidence" value="ECO:0007669"/>
    <property type="project" value="UniProtKB-UniRule"/>
</dbReference>
<dbReference type="GO" id="GO:0016301">
    <property type="term" value="F:kinase activity"/>
    <property type="evidence" value="ECO:0007669"/>
    <property type="project" value="UniProtKB-KW"/>
</dbReference>
<sequence length="357" mass="38101">MNVLGVLSGTSADGIDLGLCRIEAGRPIYLTAFETFPFPAALQDKLRHLPGRSAPLAQLATLQNQLDAAFAQAVNRFRAQHRDPVELIGFHGQTLWHDPRHGSSWALGSAAALAARTGVPVVAGFRDSDLALGGQGAPLAPLFHAELFAHLPKPAALVNIGGIANVTLLLPDGRIQGWDTGPGNGIIDELMQHHFGQPFDQDGATAARGRVNDGLLATLLRHPYFSEAPPKSTGREQFNRAWFARLQDTPLAPEDQVATAAALTVETIARALASVGAKTVVLMGGGAHNTTLQALLQAHLPEAEFFDLKKVGDPPVDAIEAMLFAWLAWKRWHNEAVDYTAITGAARPGLYGSVWQA</sequence>
<keyword evidence="1" id="KW-0547">Nucleotide-binding</keyword>
<comment type="similarity">
    <text evidence="1">Belongs to the anhydro-N-acetylmuramic acid kinase family.</text>
</comment>
<feature type="binding site" evidence="1">
    <location>
        <begin position="9"/>
        <end position="16"/>
    </location>
    <ligand>
        <name>ATP</name>
        <dbReference type="ChEBI" id="CHEBI:30616"/>
    </ligand>
</feature>
<dbReference type="GO" id="GO:0006040">
    <property type="term" value="P:amino sugar metabolic process"/>
    <property type="evidence" value="ECO:0007669"/>
    <property type="project" value="InterPro"/>
</dbReference>
<comment type="catalytic activity">
    <reaction evidence="1">
        <text>1,6-anhydro-N-acetyl-beta-muramate + ATP + H2O = N-acetyl-D-muramate 6-phosphate + ADP + H(+)</text>
        <dbReference type="Rhea" id="RHEA:24952"/>
        <dbReference type="ChEBI" id="CHEBI:15377"/>
        <dbReference type="ChEBI" id="CHEBI:15378"/>
        <dbReference type="ChEBI" id="CHEBI:30616"/>
        <dbReference type="ChEBI" id="CHEBI:58690"/>
        <dbReference type="ChEBI" id="CHEBI:58722"/>
        <dbReference type="ChEBI" id="CHEBI:456216"/>
        <dbReference type="EC" id="2.7.1.170"/>
    </reaction>
</comment>
<dbReference type="UniPathway" id="UPA00343"/>
<reference evidence="2 3" key="1">
    <citation type="submission" date="2016-11" db="EMBL/GenBank/DDBJ databases">
        <authorList>
            <person name="Jaros S."/>
            <person name="Januszkiewicz K."/>
            <person name="Wedrychowicz H."/>
        </authorList>
    </citation>
    <scope>NUCLEOTIDE SEQUENCE [LARGE SCALE GENOMIC DNA]</scope>
    <source>
        <strain evidence="2 3">DSM 17737</strain>
    </source>
</reference>
<evidence type="ECO:0000313" key="2">
    <source>
        <dbReference type="EMBL" id="SIO08311.1"/>
    </source>
</evidence>
<dbReference type="HAMAP" id="MF_01270">
    <property type="entry name" value="AnhMurNAc_kinase"/>
    <property type="match status" value="1"/>
</dbReference>
<organism evidence="2 3">
    <name type="scientific">Sulfurivirga caldicuralii</name>
    <dbReference type="NCBI Taxonomy" id="364032"/>
    <lineage>
        <taxon>Bacteria</taxon>
        <taxon>Pseudomonadati</taxon>
        <taxon>Pseudomonadota</taxon>
        <taxon>Gammaproteobacteria</taxon>
        <taxon>Thiotrichales</taxon>
        <taxon>Piscirickettsiaceae</taxon>
        <taxon>Sulfurivirga</taxon>
    </lineage>
</organism>
<dbReference type="PANTHER" id="PTHR30605:SF0">
    <property type="entry name" value="ANHYDRO-N-ACETYLMURAMIC ACID KINASE"/>
    <property type="match status" value="1"/>
</dbReference>
<dbReference type="RefSeq" id="WP_074201656.1">
    <property type="nucleotide sequence ID" value="NZ_FSRE01000003.1"/>
</dbReference>
<dbReference type="SUPFAM" id="SSF53067">
    <property type="entry name" value="Actin-like ATPase domain"/>
    <property type="match status" value="1"/>
</dbReference>
<keyword evidence="1" id="KW-0119">Carbohydrate metabolism</keyword>
<comment type="pathway">
    <text evidence="1">Amino-sugar metabolism; 1,6-anhydro-N-acetylmuramate degradation.</text>
</comment>
<keyword evidence="1 2" id="KW-0418">Kinase</keyword>
<dbReference type="AlphaFoldDB" id="A0A1N6GLE4"/>
<accession>A0A1N6GLE4</accession>
<dbReference type="EMBL" id="FSRE01000003">
    <property type="protein sequence ID" value="SIO08311.1"/>
    <property type="molecule type" value="Genomic_DNA"/>
</dbReference>
<dbReference type="OrthoDB" id="9763949at2"/>
<dbReference type="GO" id="GO:0009254">
    <property type="term" value="P:peptidoglycan turnover"/>
    <property type="evidence" value="ECO:0007669"/>
    <property type="project" value="UniProtKB-UniRule"/>
</dbReference>
<protein>
    <recommendedName>
        <fullName evidence="1">Anhydro-N-acetylmuramic acid kinase</fullName>
        <ecNumber evidence="1">2.7.1.170</ecNumber>
    </recommendedName>
    <alternativeName>
        <fullName evidence="1">AnhMurNAc kinase</fullName>
    </alternativeName>
</protein>
<evidence type="ECO:0000256" key="1">
    <source>
        <dbReference type="HAMAP-Rule" id="MF_01270"/>
    </source>
</evidence>
<dbReference type="GO" id="GO:0016773">
    <property type="term" value="F:phosphotransferase activity, alcohol group as acceptor"/>
    <property type="evidence" value="ECO:0007669"/>
    <property type="project" value="UniProtKB-UniRule"/>
</dbReference>
<dbReference type="Gene3D" id="3.30.420.40">
    <property type="match status" value="2"/>
</dbReference>
<dbReference type="Proteomes" id="UP000198461">
    <property type="component" value="Unassembled WGS sequence"/>
</dbReference>
<dbReference type="STRING" id="364032.SAMN05443662_1396"/>
<keyword evidence="3" id="KW-1185">Reference proteome</keyword>
<dbReference type="PANTHER" id="PTHR30605">
    <property type="entry name" value="ANHYDRO-N-ACETYLMURAMIC ACID KINASE"/>
    <property type="match status" value="1"/>
</dbReference>
<keyword evidence="1" id="KW-0808">Transferase</keyword>
<dbReference type="InterPro" id="IPR043129">
    <property type="entry name" value="ATPase_NBD"/>
</dbReference>
<dbReference type="InterPro" id="IPR005338">
    <property type="entry name" value="Anhydro_N_Ac-Mur_kinase"/>
</dbReference>